<dbReference type="GO" id="GO:0004175">
    <property type="term" value="F:endopeptidase activity"/>
    <property type="evidence" value="ECO:0007669"/>
    <property type="project" value="TreeGrafter"/>
</dbReference>
<dbReference type="PANTHER" id="PTHR32060">
    <property type="entry name" value="TAIL-SPECIFIC PROTEASE"/>
    <property type="match status" value="1"/>
</dbReference>
<dbReference type="GO" id="GO:0008236">
    <property type="term" value="F:serine-type peptidase activity"/>
    <property type="evidence" value="ECO:0007669"/>
    <property type="project" value="UniProtKB-KW"/>
</dbReference>
<gene>
    <name evidence="6" type="ORF">UFOPK3306_00659</name>
</gene>
<feature type="domain" description="PDZ" evidence="5">
    <location>
        <begin position="80"/>
        <end position="151"/>
    </location>
</feature>
<dbReference type="InterPro" id="IPR005151">
    <property type="entry name" value="Tail-specific_protease"/>
</dbReference>
<dbReference type="AlphaFoldDB" id="A0A6J7D504"/>
<evidence type="ECO:0000256" key="3">
    <source>
        <dbReference type="ARBA" id="ARBA00022801"/>
    </source>
</evidence>
<dbReference type="GO" id="GO:0030288">
    <property type="term" value="C:outer membrane-bounded periplasmic space"/>
    <property type="evidence" value="ECO:0007669"/>
    <property type="project" value="TreeGrafter"/>
</dbReference>
<dbReference type="GO" id="GO:0006508">
    <property type="term" value="P:proteolysis"/>
    <property type="evidence" value="ECO:0007669"/>
    <property type="project" value="UniProtKB-KW"/>
</dbReference>
<dbReference type="EMBL" id="CAFBLI010000038">
    <property type="protein sequence ID" value="CAB4865506.1"/>
    <property type="molecule type" value="Genomic_DNA"/>
</dbReference>
<dbReference type="InterPro" id="IPR029045">
    <property type="entry name" value="ClpP/crotonase-like_dom_sf"/>
</dbReference>
<keyword evidence="3" id="KW-0378">Hydrolase</keyword>
<evidence type="ECO:0000259" key="5">
    <source>
        <dbReference type="PROSITE" id="PS50106"/>
    </source>
</evidence>
<dbReference type="Gene3D" id="3.30.750.44">
    <property type="match status" value="1"/>
</dbReference>
<organism evidence="6">
    <name type="scientific">freshwater metagenome</name>
    <dbReference type="NCBI Taxonomy" id="449393"/>
    <lineage>
        <taxon>unclassified sequences</taxon>
        <taxon>metagenomes</taxon>
        <taxon>ecological metagenomes</taxon>
    </lineage>
</organism>
<dbReference type="SMART" id="SM00228">
    <property type="entry name" value="PDZ"/>
    <property type="match status" value="1"/>
</dbReference>
<protein>
    <submittedName>
        <fullName evidence="6">Unannotated protein</fullName>
    </submittedName>
</protein>
<name>A0A6J7D504_9ZZZZ</name>
<dbReference type="InterPro" id="IPR001478">
    <property type="entry name" value="PDZ"/>
</dbReference>
<dbReference type="InterPro" id="IPR004447">
    <property type="entry name" value="Peptidase_S41A"/>
</dbReference>
<evidence type="ECO:0000313" key="6">
    <source>
        <dbReference type="EMBL" id="CAB4865506.1"/>
    </source>
</evidence>
<dbReference type="Pfam" id="PF17820">
    <property type="entry name" value="PDZ_6"/>
    <property type="match status" value="1"/>
</dbReference>
<dbReference type="InterPro" id="IPR036034">
    <property type="entry name" value="PDZ_sf"/>
</dbReference>
<dbReference type="PANTHER" id="PTHR32060:SF30">
    <property type="entry name" value="CARBOXY-TERMINAL PROCESSING PROTEASE CTPA"/>
    <property type="match status" value="1"/>
</dbReference>
<proteinExistence type="inferred from homology"/>
<dbReference type="GO" id="GO:0007165">
    <property type="term" value="P:signal transduction"/>
    <property type="evidence" value="ECO:0007669"/>
    <property type="project" value="TreeGrafter"/>
</dbReference>
<dbReference type="Pfam" id="PF03572">
    <property type="entry name" value="Peptidase_S41"/>
    <property type="match status" value="1"/>
</dbReference>
<dbReference type="Gene3D" id="3.90.226.10">
    <property type="entry name" value="2-enoyl-CoA Hydratase, Chain A, domain 1"/>
    <property type="match status" value="1"/>
</dbReference>
<dbReference type="SMART" id="SM00245">
    <property type="entry name" value="TSPc"/>
    <property type="match status" value="1"/>
</dbReference>
<sequence length="384" mass="40606">MKRRQIQISALIVFTSVLSFALGQNFNKSTNSIDQALNRIVTAGALDKSALERAAIEGMLRATGDRWSSYYDSNQTSEESANLAGRYSGVGIWLRAGIGGGSEISSLKKGSVAKIAGLKVGDVIILVDGADLSSASINEVAAALRGDAGAVLKLSVLRKGIEKKYELAREDFQSDDVSTDQVKKDILYLRIDAFSENVVEDVKSELGQGNYQRGLILDLRDNPGGILSVATDFAALFLSKGAIVSYDMANGDRKTIQADSPARINVPVAILINANTASAAEVVAGALQARNRAVLVGANSFGKGSVQESLTLANGSSIEITVGRLRTPLGKFIEGKGIKPDLVANEAQSLPKAIELIKGLSDILKPADQKSFPKSTVQSSRNHG</sequence>
<dbReference type="SUPFAM" id="SSF52096">
    <property type="entry name" value="ClpP/crotonase"/>
    <property type="match status" value="1"/>
</dbReference>
<accession>A0A6J7D504</accession>
<keyword evidence="4" id="KW-0720">Serine protease</keyword>
<dbReference type="CDD" id="cd07560">
    <property type="entry name" value="Peptidase_S41_CPP"/>
    <property type="match status" value="1"/>
</dbReference>
<dbReference type="PROSITE" id="PS50106">
    <property type="entry name" value="PDZ"/>
    <property type="match status" value="1"/>
</dbReference>
<dbReference type="Gene3D" id="2.30.42.10">
    <property type="match status" value="1"/>
</dbReference>
<keyword evidence="2" id="KW-0645">Protease</keyword>
<comment type="similarity">
    <text evidence="1">Belongs to the peptidase S41A family.</text>
</comment>
<dbReference type="SUPFAM" id="SSF50156">
    <property type="entry name" value="PDZ domain-like"/>
    <property type="match status" value="1"/>
</dbReference>
<reference evidence="6" key="1">
    <citation type="submission" date="2020-05" db="EMBL/GenBank/DDBJ databases">
        <authorList>
            <person name="Chiriac C."/>
            <person name="Salcher M."/>
            <person name="Ghai R."/>
            <person name="Kavagutti S V."/>
        </authorList>
    </citation>
    <scope>NUCLEOTIDE SEQUENCE</scope>
</reference>
<evidence type="ECO:0000256" key="2">
    <source>
        <dbReference type="ARBA" id="ARBA00022670"/>
    </source>
</evidence>
<dbReference type="InterPro" id="IPR041489">
    <property type="entry name" value="PDZ_6"/>
</dbReference>
<evidence type="ECO:0000256" key="4">
    <source>
        <dbReference type="ARBA" id="ARBA00022825"/>
    </source>
</evidence>
<evidence type="ECO:0000256" key="1">
    <source>
        <dbReference type="ARBA" id="ARBA00009179"/>
    </source>
</evidence>
<dbReference type="NCBIfam" id="TIGR00225">
    <property type="entry name" value="prc"/>
    <property type="match status" value="1"/>
</dbReference>